<protein>
    <submittedName>
        <fullName evidence="1">Uncharacterized protein</fullName>
    </submittedName>
</protein>
<dbReference type="Proteomes" id="UP001054945">
    <property type="component" value="Unassembled WGS sequence"/>
</dbReference>
<accession>A0AAV4Y6T5</accession>
<comment type="caution">
    <text evidence="1">The sequence shown here is derived from an EMBL/GenBank/DDBJ whole genome shotgun (WGS) entry which is preliminary data.</text>
</comment>
<organism evidence="1 2">
    <name type="scientific">Caerostris extrusa</name>
    <name type="common">Bark spider</name>
    <name type="synonym">Caerostris bankana</name>
    <dbReference type="NCBI Taxonomy" id="172846"/>
    <lineage>
        <taxon>Eukaryota</taxon>
        <taxon>Metazoa</taxon>
        <taxon>Ecdysozoa</taxon>
        <taxon>Arthropoda</taxon>
        <taxon>Chelicerata</taxon>
        <taxon>Arachnida</taxon>
        <taxon>Araneae</taxon>
        <taxon>Araneomorphae</taxon>
        <taxon>Entelegynae</taxon>
        <taxon>Araneoidea</taxon>
        <taxon>Araneidae</taxon>
        <taxon>Caerostris</taxon>
    </lineage>
</organism>
<proteinExistence type="predicted"/>
<evidence type="ECO:0000313" key="1">
    <source>
        <dbReference type="EMBL" id="GIZ02165.1"/>
    </source>
</evidence>
<gene>
    <name evidence="1" type="ORF">CEXT_224071</name>
</gene>
<dbReference type="EMBL" id="BPLR01018767">
    <property type="protein sequence ID" value="GIZ02165.1"/>
    <property type="molecule type" value="Genomic_DNA"/>
</dbReference>
<keyword evidence="2" id="KW-1185">Reference proteome</keyword>
<dbReference type="AlphaFoldDB" id="A0AAV4Y6T5"/>
<name>A0AAV4Y6T5_CAEEX</name>
<sequence>MLAPKRTSFRYEVQTAESDIRLLQSHLKHYLIAFDFYVEGRILKIGLRHSIPTHVQCTFRIDPIQNKLLLEIRQRVKRLKQEVPPLSIERGGGTDDANPLSFLMLHVDIPN</sequence>
<reference evidence="1 2" key="1">
    <citation type="submission" date="2021-06" db="EMBL/GenBank/DDBJ databases">
        <title>Caerostris extrusa draft genome.</title>
        <authorList>
            <person name="Kono N."/>
            <person name="Arakawa K."/>
        </authorList>
    </citation>
    <scope>NUCLEOTIDE SEQUENCE [LARGE SCALE GENOMIC DNA]</scope>
</reference>
<evidence type="ECO:0000313" key="2">
    <source>
        <dbReference type="Proteomes" id="UP001054945"/>
    </source>
</evidence>